<dbReference type="RefSeq" id="WP_063467045.1">
    <property type="nucleotide sequence ID" value="NZ_JAIENV010000036.1"/>
</dbReference>
<dbReference type="InterPro" id="IPR022171">
    <property type="entry name" value="PPE_C"/>
</dbReference>
<dbReference type="GO" id="GO:0052572">
    <property type="term" value="P:response to host immune response"/>
    <property type="evidence" value="ECO:0007669"/>
    <property type="project" value="TreeGrafter"/>
</dbReference>
<dbReference type="FunFam" id="1.20.1260.20:FF:000001">
    <property type="entry name" value="PPE family protein PPE41"/>
    <property type="match status" value="1"/>
</dbReference>
<keyword evidence="6" id="KW-1185">Reference proteome</keyword>
<protein>
    <submittedName>
        <fullName evidence="5">Putative PPE family protein PPE32</fullName>
    </submittedName>
</protein>
<dbReference type="Gene3D" id="1.20.1260.20">
    <property type="entry name" value="PPE superfamily"/>
    <property type="match status" value="1"/>
</dbReference>
<dbReference type="Pfam" id="PF12484">
    <property type="entry name" value="PPE-SVP"/>
    <property type="match status" value="1"/>
</dbReference>
<feature type="domain" description="PPE family C-terminal" evidence="4">
    <location>
        <begin position="295"/>
        <end position="382"/>
    </location>
</feature>
<dbReference type="AlphaFoldDB" id="A0A498QW00"/>
<gene>
    <name evidence="5" type="ORF">LAUMK142_04249</name>
</gene>
<feature type="region of interest" description="Disordered" evidence="2">
    <location>
        <begin position="318"/>
        <end position="364"/>
    </location>
</feature>
<dbReference type="PANTHER" id="PTHR46766:SF1">
    <property type="entry name" value="GLUTAMINE-RICH PROTEIN 2"/>
    <property type="match status" value="1"/>
</dbReference>
<accession>A0A498QW00</accession>
<evidence type="ECO:0000313" key="6">
    <source>
        <dbReference type="Proteomes" id="UP000268285"/>
    </source>
</evidence>
<dbReference type="InterPro" id="IPR000030">
    <property type="entry name" value="PPE_dom"/>
</dbReference>
<dbReference type="OrthoDB" id="4753567at2"/>
<evidence type="ECO:0000256" key="1">
    <source>
        <dbReference type="ARBA" id="ARBA00010652"/>
    </source>
</evidence>
<dbReference type="SUPFAM" id="SSF140459">
    <property type="entry name" value="PE/PPE dimer-like"/>
    <property type="match status" value="1"/>
</dbReference>
<dbReference type="Proteomes" id="UP000268285">
    <property type="component" value="Unassembled WGS sequence"/>
</dbReference>
<dbReference type="EMBL" id="UPHU01000001">
    <property type="protein sequence ID" value="VBA53713.1"/>
    <property type="molecule type" value="Genomic_DNA"/>
</dbReference>
<evidence type="ECO:0000256" key="2">
    <source>
        <dbReference type="SAM" id="MobiDB-lite"/>
    </source>
</evidence>
<proteinExistence type="inferred from homology"/>
<name>A0A498QW00_9MYCO</name>
<dbReference type="Pfam" id="PF00823">
    <property type="entry name" value="PPE"/>
    <property type="match status" value="1"/>
</dbReference>
<comment type="similarity">
    <text evidence="1">Belongs to the mycobacterial PPE family.</text>
</comment>
<dbReference type="PANTHER" id="PTHR46766">
    <property type="entry name" value="GLUTAMINE-RICH PROTEIN 2"/>
    <property type="match status" value="1"/>
</dbReference>
<evidence type="ECO:0000313" key="5">
    <source>
        <dbReference type="EMBL" id="VBA53713.1"/>
    </source>
</evidence>
<feature type="domain" description="PPE" evidence="3">
    <location>
        <begin position="3"/>
        <end position="164"/>
    </location>
</feature>
<organism evidence="5 6">
    <name type="scientific">Mycobacterium pseudokansasii</name>
    <dbReference type="NCBI Taxonomy" id="2341080"/>
    <lineage>
        <taxon>Bacteria</taxon>
        <taxon>Bacillati</taxon>
        <taxon>Actinomycetota</taxon>
        <taxon>Actinomycetes</taxon>
        <taxon>Mycobacteriales</taxon>
        <taxon>Mycobacteriaceae</taxon>
        <taxon>Mycobacterium</taxon>
    </lineage>
</organism>
<dbReference type="InterPro" id="IPR038332">
    <property type="entry name" value="PPE_sf"/>
</dbReference>
<sequence length="386" mass="39494">MLDFGMLPPEINSARMYSGPGSGPMMAAASAWAALAAQLELFAAGYSTVLSELLDTSWSGAAAIAMASAVTPYVAWALTTAAQAEQIADQARAAAAAYEAAYAATVPPEVVAANRILLATLVATNFFGQNTPMIAATEAAYVEMWAQDAAAMYCYAASSLVATQPVPLSAPPQSTTAGGPADEMAAAAHLVATSTAEHAKLGQIVAQLLQALATAGHSGSWWTFWPTLLLTLVSDFNTLTGPANLAAALSRTVTSAGRFGTGLYRSDVQAEAKATPITRATTVRAGRLGNGAVLARVGRAATVGRLSVPQSWTAAISQPSVGDTLPEPRGTDLRAVSAGGPDSPHGISNRLPGTGPMTGNVARRTGTPVLRTGRRRFTMPRPLSGG</sequence>
<evidence type="ECO:0000259" key="3">
    <source>
        <dbReference type="Pfam" id="PF00823"/>
    </source>
</evidence>
<reference evidence="5 6" key="1">
    <citation type="submission" date="2018-09" db="EMBL/GenBank/DDBJ databases">
        <authorList>
            <person name="Tagini F."/>
        </authorList>
    </citation>
    <scope>NUCLEOTIDE SEQUENCE [LARGE SCALE GENOMIC DNA]</scope>
    <source>
        <strain evidence="5 6">MK142</strain>
    </source>
</reference>
<evidence type="ECO:0000259" key="4">
    <source>
        <dbReference type="Pfam" id="PF12484"/>
    </source>
</evidence>